<protein>
    <submittedName>
        <fullName evidence="1">Glioma tumor suppressor candidate region protein 2</fullName>
    </submittedName>
</protein>
<sequence>MTKNRGKNKKKQWNRLMRTAEQDLEFAKNKKSIPLPPIKTVNTETEFKDVWESTDPEVKKGNQRVIRPMHSIDLPLRGQSYNPTKEDQEALLKFLEEDEKKKLAEVQRLNKFFAPTLKQAKNTDQESLAKEYFKNRVNSDVLAPHIQDTTVPGDDFVAPKPKKVDKEALKRKKHRIEMSSLKKIAKEVKKSAQISAEKSENRKLRKMIRAELKKPTINIAFQLPEEKAGCVRRLLPEGSLVSEVELRRSKIPLKRSKLNIDKNKKSFARRSRK</sequence>
<comment type="caution">
    <text evidence="1">The sequence shown here is derived from an EMBL/GenBank/DDBJ whole genome shotgun (WGS) entry which is preliminary data.</text>
</comment>
<evidence type="ECO:0000313" key="1">
    <source>
        <dbReference type="EMBL" id="KAL3320979.1"/>
    </source>
</evidence>
<name>A0ABD2QN63_9PLAT</name>
<gene>
    <name evidence="1" type="primary">GLTSCR2</name>
    <name evidence="1" type="ORF">Ciccas_000339</name>
</gene>
<keyword evidence="2" id="KW-1185">Reference proteome</keyword>
<dbReference type="AlphaFoldDB" id="A0ABD2QN63"/>
<accession>A0ABD2QN63</accession>
<reference evidence="1 2" key="1">
    <citation type="submission" date="2024-11" db="EMBL/GenBank/DDBJ databases">
        <title>Adaptive evolution of stress response genes in parasites aligns with host niche diversity.</title>
        <authorList>
            <person name="Hahn C."/>
            <person name="Resl P."/>
        </authorList>
    </citation>
    <scope>NUCLEOTIDE SEQUENCE [LARGE SCALE GENOMIC DNA]</scope>
    <source>
        <strain evidence="1">EGGRZ-B1_66</strain>
        <tissue evidence="1">Body</tissue>
    </source>
</reference>
<organism evidence="1 2">
    <name type="scientific">Cichlidogyrus casuarinus</name>
    <dbReference type="NCBI Taxonomy" id="1844966"/>
    <lineage>
        <taxon>Eukaryota</taxon>
        <taxon>Metazoa</taxon>
        <taxon>Spiralia</taxon>
        <taxon>Lophotrochozoa</taxon>
        <taxon>Platyhelminthes</taxon>
        <taxon>Monogenea</taxon>
        <taxon>Monopisthocotylea</taxon>
        <taxon>Dactylogyridea</taxon>
        <taxon>Ancyrocephalidae</taxon>
        <taxon>Cichlidogyrus</taxon>
    </lineage>
</organism>
<dbReference type="Proteomes" id="UP001626550">
    <property type="component" value="Unassembled WGS sequence"/>
</dbReference>
<dbReference type="EMBL" id="JBJKFK010000017">
    <property type="protein sequence ID" value="KAL3320979.1"/>
    <property type="molecule type" value="Genomic_DNA"/>
</dbReference>
<evidence type="ECO:0000313" key="2">
    <source>
        <dbReference type="Proteomes" id="UP001626550"/>
    </source>
</evidence>
<proteinExistence type="predicted"/>